<sequence>MKNQKQKAIAQATRAVVNGGLFASCLSFSLIANASINFQFVYKDAPGTGFLDPVNGASRQAALNTAATEFSRMFGSHFANSGTIVLEATATNDPQSDTLAGAGSEYVIPNVAGFNLNEVVREKLQTGIDPNGSRPDGSLDINFGSKWELGFNTPVSSERYDFYSTMFHEFTHTLGFSSSVGQFGDPLGGTKDAGSWSTFDSYLADKSGNPIIDPTTFALNQTVWNAGSVGGTSPSGGLFFDGPHAMAANGGNPVGLYTPFPWVEGSSVSHLDDNNSAYAGMMMLAASETGPYARDYSAVEIGMLQDIGYTVTAVPEPEGYAMMLAGLGLLGWGTRRKKRHDQ</sequence>
<evidence type="ECO:0000313" key="3">
    <source>
        <dbReference type="EMBL" id="SEN21642.1"/>
    </source>
</evidence>
<feature type="domain" description="Ice-binding protein C-terminal" evidence="2">
    <location>
        <begin position="313"/>
        <end position="337"/>
    </location>
</feature>
<gene>
    <name evidence="3" type="ORF">SAMN05216404_103117</name>
</gene>
<dbReference type="Pfam" id="PF07589">
    <property type="entry name" value="PEP-CTERM"/>
    <property type="match status" value="1"/>
</dbReference>
<reference evidence="3 4" key="1">
    <citation type="submission" date="2016-10" db="EMBL/GenBank/DDBJ databases">
        <authorList>
            <person name="de Groot N.N."/>
        </authorList>
    </citation>
    <scope>NUCLEOTIDE SEQUENCE [LARGE SCALE GENOMIC DNA]</scope>
    <source>
        <strain evidence="3 4">Nl18</strain>
    </source>
</reference>
<keyword evidence="1" id="KW-1133">Transmembrane helix</keyword>
<accession>A0A1H8EQC3</accession>
<dbReference type="InterPro" id="IPR013424">
    <property type="entry name" value="Ice-binding_C"/>
</dbReference>
<dbReference type="EMBL" id="FOCT01000003">
    <property type="protein sequence ID" value="SEN21642.1"/>
    <property type="molecule type" value="Genomic_DNA"/>
</dbReference>
<organism evidence="3 4">
    <name type="scientific">Nitrosospira multiformis</name>
    <dbReference type="NCBI Taxonomy" id="1231"/>
    <lineage>
        <taxon>Bacteria</taxon>
        <taxon>Pseudomonadati</taxon>
        <taxon>Pseudomonadota</taxon>
        <taxon>Betaproteobacteria</taxon>
        <taxon>Nitrosomonadales</taxon>
        <taxon>Nitrosomonadaceae</taxon>
        <taxon>Nitrosospira</taxon>
    </lineage>
</organism>
<protein>
    <submittedName>
        <fullName evidence="3">PEP-CTERM protein-sorting domain-containing protein</fullName>
    </submittedName>
</protein>
<dbReference type="RefSeq" id="WP_074744778.1">
    <property type="nucleotide sequence ID" value="NZ_FOCT01000003.1"/>
</dbReference>
<evidence type="ECO:0000256" key="1">
    <source>
        <dbReference type="SAM" id="Phobius"/>
    </source>
</evidence>
<proteinExistence type="predicted"/>
<dbReference type="Proteomes" id="UP000183898">
    <property type="component" value="Unassembled WGS sequence"/>
</dbReference>
<feature type="transmembrane region" description="Helical" evidence="1">
    <location>
        <begin position="12"/>
        <end position="32"/>
    </location>
</feature>
<dbReference type="NCBIfam" id="TIGR02595">
    <property type="entry name" value="PEP_CTERM"/>
    <property type="match status" value="1"/>
</dbReference>
<keyword evidence="1" id="KW-0812">Transmembrane</keyword>
<dbReference type="PROSITE" id="PS51257">
    <property type="entry name" value="PROKAR_LIPOPROTEIN"/>
    <property type="match status" value="1"/>
</dbReference>
<keyword evidence="1" id="KW-0472">Membrane</keyword>
<name>A0A1H8EQC3_9PROT</name>
<evidence type="ECO:0000259" key="2">
    <source>
        <dbReference type="Pfam" id="PF07589"/>
    </source>
</evidence>
<dbReference type="AlphaFoldDB" id="A0A1H8EQC3"/>
<evidence type="ECO:0000313" key="4">
    <source>
        <dbReference type="Proteomes" id="UP000183898"/>
    </source>
</evidence>